<dbReference type="EMBL" id="LN681231">
    <property type="protein sequence ID" value="CEK26461.1"/>
    <property type="molecule type" value="Genomic_DNA"/>
</dbReference>
<sequence>MQWPINKINIRPDEYALSQDLASYAMLAHQNFPFSLQRSYANK</sequence>
<reference evidence="1" key="1">
    <citation type="journal article" date="2015" name="Genome Announc.">
        <title>Complete Genome Sequence of Yersinia ruckeri Strain CSF007-82, Etiologic Agent of Red Mouth Disease in Salmonid Fish.</title>
        <authorList>
            <person name="Nelson M.C."/>
            <person name="LaPatra S.E."/>
            <person name="Welch T.J."/>
            <person name="Graf J."/>
        </authorList>
    </citation>
    <scope>NUCLEOTIDE SEQUENCE</scope>
    <source>
        <strain evidence="1">CSF007-82</strain>
    </source>
</reference>
<organism evidence="1">
    <name type="scientific">Yersinia ruckeri</name>
    <dbReference type="NCBI Taxonomy" id="29486"/>
    <lineage>
        <taxon>Bacteria</taxon>
        <taxon>Pseudomonadati</taxon>
        <taxon>Pseudomonadota</taxon>
        <taxon>Gammaproteobacteria</taxon>
        <taxon>Enterobacterales</taxon>
        <taxon>Yersiniaceae</taxon>
        <taxon>Yersinia</taxon>
    </lineage>
</organism>
<name>A0A0A8VFS0_YERRU</name>
<protein>
    <submittedName>
        <fullName evidence="1">Uncharacterized protein</fullName>
    </submittedName>
</protein>
<gene>
    <name evidence="1" type="ORF">CSF007_3410</name>
</gene>
<dbReference type="AlphaFoldDB" id="A0A0A8VFS0"/>
<evidence type="ECO:0000313" key="1">
    <source>
        <dbReference type="EMBL" id="CEK26461.1"/>
    </source>
</evidence>
<accession>A0A0A8VFS0</accession>
<proteinExistence type="predicted"/>